<sequence length="183" mass="19466">MTLAAISVYLSLALLASSTPLQLLTPTSPDPVPSTLNLTNHLPLNATALTATAHCFIQPRHPGAPTLLETDYGDCLVAVTVLLADKAVTTPYTFGRRPDADVRLPYAKSFRTCKIIVDILGETETERLRWRDIGDTLEAPRGVLKRCLGQGRVPPLGGRTAVGGKGLMQAIVVGQAWKPGATA</sequence>
<dbReference type="EMBL" id="CAJPDR010000330">
    <property type="protein sequence ID" value="CAF9932523.1"/>
    <property type="molecule type" value="Genomic_DNA"/>
</dbReference>
<evidence type="ECO:0000313" key="3">
    <source>
        <dbReference type="Proteomes" id="UP000664203"/>
    </source>
</evidence>
<dbReference type="AlphaFoldDB" id="A0A8H3FX18"/>
<name>A0A8H3FX18_9LECA</name>
<dbReference type="OrthoDB" id="5383455at2759"/>
<keyword evidence="1" id="KW-0732">Signal</keyword>
<feature type="chain" id="PRO_5034484466" evidence="1">
    <location>
        <begin position="19"/>
        <end position="183"/>
    </location>
</feature>
<evidence type="ECO:0000313" key="2">
    <source>
        <dbReference type="EMBL" id="CAF9932523.1"/>
    </source>
</evidence>
<protein>
    <submittedName>
        <fullName evidence="2">Uncharacterized protein</fullName>
    </submittedName>
</protein>
<evidence type="ECO:0000256" key="1">
    <source>
        <dbReference type="SAM" id="SignalP"/>
    </source>
</evidence>
<gene>
    <name evidence="2" type="ORF">ALECFALPRED_005316</name>
</gene>
<reference evidence="2" key="1">
    <citation type="submission" date="2021-03" db="EMBL/GenBank/DDBJ databases">
        <authorList>
            <person name="Tagirdzhanova G."/>
        </authorList>
    </citation>
    <scope>NUCLEOTIDE SEQUENCE</scope>
</reference>
<organism evidence="2 3">
    <name type="scientific">Alectoria fallacina</name>
    <dbReference type="NCBI Taxonomy" id="1903189"/>
    <lineage>
        <taxon>Eukaryota</taxon>
        <taxon>Fungi</taxon>
        <taxon>Dikarya</taxon>
        <taxon>Ascomycota</taxon>
        <taxon>Pezizomycotina</taxon>
        <taxon>Lecanoromycetes</taxon>
        <taxon>OSLEUM clade</taxon>
        <taxon>Lecanoromycetidae</taxon>
        <taxon>Lecanorales</taxon>
        <taxon>Lecanorineae</taxon>
        <taxon>Parmeliaceae</taxon>
        <taxon>Alectoria</taxon>
    </lineage>
</organism>
<feature type="signal peptide" evidence="1">
    <location>
        <begin position="1"/>
        <end position="18"/>
    </location>
</feature>
<keyword evidence="3" id="KW-1185">Reference proteome</keyword>
<proteinExistence type="predicted"/>
<dbReference type="Proteomes" id="UP000664203">
    <property type="component" value="Unassembled WGS sequence"/>
</dbReference>
<accession>A0A8H3FX18</accession>
<comment type="caution">
    <text evidence="2">The sequence shown here is derived from an EMBL/GenBank/DDBJ whole genome shotgun (WGS) entry which is preliminary data.</text>
</comment>